<dbReference type="RefSeq" id="WP_213245697.1">
    <property type="nucleotide sequence ID" value="NZ_CP045806.1"/>
</dbReference>
<proteinExistence type="predicted"/>
<accession>A0ABX6IC29</accession>
<protein>
    <submittedName>
        <fullName evidence="2">Uncharacterized protein</fullName>
    </submittedName>
</protein>
<organism evidence="2 3">
    <name type="scientific">Gordonia pseudamarae</name>
    <dbReference type="NCBI Taxonomy" id="2831662"/>
    <lineage>
        <taxon>Bacteria</taxon>
        <taxon>Bacillati</taxon>
        <taxon>Actinomycetota</taxon>
        <taxon>Actinomycetes</taxon>
        <taxon>Mycobacteriales</taxon>
        <taxon>Gordoniaceae</taxon>
        <taxon>Gordonia</taxon>
    </lineage>
</organism>
<dbReference type="EMBL" id="CP045809">
    <property type="protein sequence ID" value="QHN33559.1"/>
    <property type="molecule type" value="Genomic_DNA"/>
</dbReference>
<keyword evidence="3" id="KW-1185">Reference proteome</keyword>
<gene>
    <name evidence="2" type="ORF">GII31_00185</name>
</gene>
<evidence type="ECO:0000256" key="1">
    <source>
        <dbReference type="SAM" id="MobiDB-lite"/>
    </source>
</evidence>
<evidence type="ECO:0000313" key="2">
    <source>
        <dbReference type="EMBL" id="QHN33559.1"/>
    </source>
</evidence>
<reference evidence="2" key="1">
    <citation type="journal article" date="2021" name="Nat. Microbiol.">
        <title>Cocultivation of an ultrasmall environmental parasitic bacterium with lytic ability against bacteria associated with wastewater foams.</title>
        <authorList>
            <person name="Batinovic S."/>
            <person name="Rose J.J.A."/>
            <person name="Ratcliffe J."/>
            <person name="Seviour R.J."/>
            <person name="Petrovski S."/>
        </authorList>
    </citation>
    <scope>NUCLEOTIDE SEQUENCE</scope>
    <source>
        <strain evidence="2">CON9</strain>
    </source>
</reference>
<dbReference type="Proteomes" id="UP001059836">
    <property type="component" value="Chromosome"/>
</dbReference>
<name>A0ABX6IC29_9ACTN</name>
<evidence type="ECO:0000313" key="3">
    <source>
        <dbReference type="Proteomes" id="UP001059836"/>
    </source>
</evidence>
<feature type="region of interest" description="Disordered" evidence="1">
    <location>
        <begin position="43"/>
        <end position="67"/>
    </location>
</feature>
<sequence length="67" mass="6583">MPKPKIALIVAAIAALLGGVIVAVRAARTERPPVSATVPRVEELGVAAGPESAPARTGDPDSNASGA</sequence>